<name>A0A1E3PWJ3_LIPST</name>
<gene>
    <name evidence="1" type="ORF">LIPSTDRAFT_192878</name>
</gene>
<dbReference type="EMBL" id="KV454303">
    <property type="protein sequence ID" value="ODQ69658.1"/>
    <property type="molecule type" value="Genomic_DNA"/>
</dbReference>
<dbReference type="AlphaFoldDB" id="A0A1E3PWJ3"/>
<dbReference type="Proteomes" id="UP000094385">
    <property type="component" value="Unassembled WGS sequence"/>
</dbReference>
<protein>
    <submittedName>
        <fullName evidence="1">Uncharacterized protein</fullName>
    </submittedName>
</protein>
<sequence>MGFIRIRILNGYPRISTDMTNQDCFIRIRIRIRIRLMSIRIRNFLRISADISVIRVSVPIPTIYDFILSSQYQTRII</sequence>
<evidence type="ECO:0000313" key="2">
    <source>
        <dbReference type="Proteomes" id="UP000094385"/>
    </source>
</evidence>
<reference evidence="1 2" key="1">
    <citation type="journal article" date="2016" name="Proc. Natl. Acad. Sci. U.S.A.">
        <title>Comparative genomics of biotechnologically important yeasts.</title>
        <authorList>
            <person name="Riley R."/>
            <person name="Haridas S."/>
            <person name="Wolfe K.H."/>
            <person name="Lopes M.R."/>
            <person name="Hittinger C.T."/>
            <person name="Goeker M."/>
            <person name="Salamov A.A."/>
            <person name="Wisecaver J.H."/>
            <person name="Long T.M."/>
            <person name="Calvey C.H."/>
            <person name="Aerts A.L."/>
            <person name="Barry K.W."/>
            <person name="Choi C."/>
            <person name="Clum A."/>
            <person name="Coughlan A.Y."/>
            <person name="Deshpande S."/>
            <person name="Douglass A.P."/>
            <person name="Hanson S.J."/>
            <person name="Klenk H.-P."/>
            <person name="LaButti K.M."/>
            <person name="Lapidus A."/>
            <person name="Lindquist E.A."/>
            <person name="Lipzen A.M."/>
            <person name="Meier-Kolthoff J.P."/>
            <person name="Ohm R.A."/>
            <person name="Otillar R.P."/>
            <person name="Pangilinan J.L."/>
            <person name="Peng Y."/>
            <person name="Rokas A."/>
            <person name="Rosa C.A."/>
            <person name="Scheuner C."/>
            <person name="Sibirny A.A."/>
            <person name="Slot J.C."/>
            <person name="Stielow J.B."/>
            <person name="Sun H."/>
            <person name="Kurtzman C.P."/>
            <person name="Blackwell M."/>
            <person name="Grigoriev I.V."/>
            <person name="Jeffries T.W."/>
        </authorList>
    </citation>
    <scope>NUCLEOTIDE SEQUENCE [LARGE SCALE GENOMIC DNA]</scope>
    <source>
        <strain evidence="1 2">NRRL Y-11557</strain>
    </source>
</reference>
<evidence type="ECO:0000313" key="1">
    <source>
        <dbReference type="EMBL" id="ODQ69658.1"/>
    </source>
</evidence>
<accession>A0A1E3PWJ3</accession>
<keyword evidence="2" id="KW-1185">Reference proteome</keyword>
<proteinExistence type="predicted"/>
<organism evidence="1 2">
    <name type="scientific">Lipomyces starkeyi NRRL Y-11557</name>
    <dbReference type="NCBI Taxonomy" id="675824"/>
    <lineage>
        <taxon>Eukaryota</taxon>
        <taxon>Fungi</taxon>
        <taxon>Dikarya</taxon>
        <taxon>Ascomycota</taxon>
        <taxon>Saccharomycotina</taxon>
        <taxon>Lipomycetes</taxon>
        <taxon>Lipomycetales</taxon>
        <taxon>Lipomycetaceae</taxon>
        <taxon>Lipomyces</taxon>
    </lineage>
</organism>